<feature type="compositionally biased region" description="Low complexity" evidence="1">
    <location>
        <begin position="107"/>
        <end position="127"/>
    </location>
</feature>
<keyword evidence="3" id="KW-1185">Reference proteome</keyword>
<evidence type="ECO:0000256" key="1">
    <source>
        <dbReference type="SAM" id="MobiDB-lite"/>
    </source>
</evidence>
<accession>A0A0C3PKE7</accession>
<feature type="region of interest" description="Disordered" evidence="1">
    <location>
        <begin position="73"/>
        <end position="149"/>
    </location>
</feature>
<dbReference type="HOGENOM" id="CLU_128342_0_0_1"/>
<evidence type="ECO:0000313" key="3">
    <source>
        <dbReference type="Proteomes" id="UP000053257"/>
    </source>
</evidence>
<name>A0A0C3PKE7_PHLG1</name>
<protein>
    <submittedName>
        <fullName evidence="2">Uncharacterized protein</fullName>
    </submittedName>
</protein>
<proteinExistence type="predicted"/>
<gene>
    <name evidence="2" type="ORF">PHLGIDRAFT_128094</name>
</gene>
<organism evidence="2 3">
    <name type="scientific">Phlebiopsis gigantea (strain 11061_1 CR5-6)</name>
    <name type="common">White-rot fungus</name>
    <name type="synonym">Peniophora gigantea</name>
    <dbReference type="NCBI Taxonomy" id="745531"/>
    <lineage>
        <taxon>Eukaryota</taxon>
        <taxon>Fungi</taxon>
        <taxon>Dikarya</taxon>
        <taxon>Basidiomycota</taxon>
        <taxon>Agaricomycotina</taxon>
        <taxon>Agaricomycetes</taxon>
        <taxon>Polyporales</taxon>
        <taxon>Phanerochaetaceae</taxon>
        <taxon>Phlebiopsis</taxon>
    </lineage>
</organism>
<reference evidence="2 3" key="1">
    <citation type="journal article" date="2014" name="PLoS Genet.">
        <title>Analysis of the Phlebiopsis gigantea genome, transcriptome and secretome provides insight into its pioneer colonization strategies of wood.</title>
        <authorList>
            <person name="Hori C."/>
            <person name="Ishida T."/>
            <person name="Igarashi K."/>
            <person name="Samejima M."/>
            <person name="Suzuki H."/>
            <person name="Master E."/>
            <person name="Ferreira P."/>
            <person name="Ruiz-Duenas F.J."/>
            <person name="Held B."/>
            <person name="Canessa P."/>
            <person name="Larrondo L.F."/>
            <person name="Schmoll M."/>
            <person name="Druzhinina I.S."/>
            <person name="Kubicek C.P."/>
            <person name="Gaskell J.A."/>
            <person name="Kersten P."/>
            <person name="St John F."/>
            <person name="Glasner J."/>
            <person name="Sabat G."/>
            <person name="Splinter BonDurant S."/>
            <person name="Syed K."/>
            <person name="Yadav J."/>
            <person name="Mgbeahuruike A.C."/>
            <person name="Kovalchuk A."/>
            <person name="Asiegbu F.O."/>
            <person name="Lackner G."/>
            <person name="Hoffmeister D."/>
            <person name="Rencoret J."/>
            <person name="Gutierrez A."/>
            <person name="Sun H."/>
            <person name="Lindquist E."/>
            <person name="Barry K."/>
            <person name="Riley R."/>
            <person name="Grigoriev I.V."/>
            <person name="Henrissat B."/>
            <person name="Kues U."/>
            <person name="Berka R.M."/>
            <person name="Martinez A.T."/>
            <person name="Covert S.F."/>
            <person name="Blanchette R.A."/>
            <person name="Cullen D."/>
        </authorList>
    </citation>
    <scope>NUCLEOTIDE SEQUENCE [LARGE SCALE GENOMIC DNA]</scope>
    <source>
        <strain evidence="2 3">11061_1 CR5-6</strain>
    </source>
</reference>
<dbReference type="OrthoDB" id="3268861at2759"/>
<dbReference type="EMBL" id="KN840511">
    <property type="protein sequence ID" value="KIP06768.1"/>
    <property type="molecule type" value="Genomic_DNA"/>
</dbReference>
<evidence type="ECO:0000313" key="2">
    <source>
        <dbReference type="EMBL" id="KIP06768.1"/>
    </source>
</evidence>
<feature type="compositionally biased region" description="Polar residues" evidence="1">
    <location>
        <begin position="76"/>
        <end position="96"/>
    </location>
</feature>
<dbReference type="Proteomes" id="UP000053257">
    <property type="component" value="Unassembled WGS sequence"/>
</dbReference>
<dbReference type="AlphaFoldDB" id="A0A0C3PKE7"/>
<sequence>MDDLVLTFKAARPIHFPLTEQQPERPDPSGYTALNLTYKTTTPRTMGNQDDHHDPHVTSLRILLGSILSPKRAAYTRSSSSTPGTDSPAFHSSQPASPELPHRVPPHAHASPAPRAVVSRSVSAPVPTLTRATSSESGPVADGAATPDAVDAHRRTRHDLMGSLQSKNTAWDALIHGAFV</sequence>